<dbReference type="Proteomes" id="UP000094197">
    <property type="component" value="Chromosome 1"/>
</dbReference>
<reference evidence="1 2" key="1">
    <citation type="submission" date="2016-04" db="EMBL/GenBank/DDBJ databases">
        <title>Complete genome seqeunce of Leptospira alstonii serovar Room22.</title>
        <authorList>
            <person name="Nally J.E."/>
            <person name="Bayles D.O."/>
            <person name="Hurley D."/>
            <person name="Fanning S."/>
            <person name="McMahon B.J."/>
            <person name="Arent Z."/>
        </authorList>
    </citation>
    <scope>NUCLEOTIDE SEQUENCE [LARGE SCALE GENOMIC DNA]</scope>
    <source>
        <strain evidence="1 2">GWTS #1</strain>
    </source>
</reference>
<dbReference type="KEGG" id="laj:A0128_01440"/>
<dbReference type="AlphaFoldDB" id="A0A1D7USW5"/>
<dbReference type="EMBL" id="CP015217">
    <property type="protein sequence ID" value="AOP32648.1"/>
    <property type="molecule type" value="Genomic_DNA"/>
</dbReference>
<protein>
    <submittedName>
        <fullName evidence="1">Uncharacterized protein</fullName>
    </submittedName>
</protein>
<proteinExistence type="predicted"/>
<name>A0A1D7USW5_9LEPT</name>
<keyword evidence="2" id="KW-1185">Reference proteome</keyword>
<organism evidence="1 2">
    <name type="scientific">Leptospira tipperaryensis</name>
    <dbReference type="NCBI Taxonomy" id="2564040"/>
    <lineage>
        <taxon>Bacteria</taxon>
        <taxon>Pseudomonadati</taxon>
        <taxon>Spirochaetota</taxon>
        <taxon>Spirochaetia</taxon>
        <taxon>Leptospirales</taxon>
        <taxon>Leptospiraceae</taxon>
        <taxon>Leptospira</taxon>
    </lineage>
</organism>
<sequence length="61" mass="7168">MNQDKNLRNPMSNGLKVRNQVFFRSLLVCRNKWIDQKSSCNPKSVSKDEILKIHFPPKILL</sequence>
<accession>A0A1D7USW5</accession>
<evidence type="ECO:0000313" key="1">
    <source>
        <dbReference type="EMBL" id="AOP32648.1"/>
    </source>
</evidence>
<evidence type="ECO:0000313" key="2">
    <source>
        <dbReference type="Proteomes" id="UP000094197"/>
    </source>
</evidence>
<gene>
    <name evidence="1" type="ORF">A0128_01440</name>
</gene>